<evidence type="ECO:0000256" key="2">
    <source>
        <dbReference type="ARBA" id="ARBA00022723"/>
    </source>
</evidence>
<dbReference type="PANTHER" id="PTHR10869:SF246">
    <property type="entry name" value="TRANSMEMBRANE PROLYL 4-HYDROXYLASE"/>
    <property type="match status" value="1"/>
</dbReference>
<dbReference type="Gene3D" id="2.60.120.620">
    <property type="entry name" value="q2cbj1_9rhob like domain"/>
    <property type="match status" value="1"/>
</dbReference>
<evidence type="ECO:0000256" key="4">
    <source>
        <dbReference type="ARBA" id="ARBA00022964"/>
    </source>
</evidence>
<dbReference type="GO" id="GO:0051213">
    <property type="term" value="F:dioxygenase activity"/>
    <property type="evidence" value="ECO:0007669"/>
    <property type="project" value="UniProtKB-KW"/>
</dbReference>
<dbReference type="InterPro" id="IPR044862">
    <property type="entry name" value="Pro_4_hyd_alph_FE2OG_OXY"/>
</dbReference>
<gene>
    <name evidence="8" type="ORF">DXX93_01485</name>
</gene>
<dbReference type="GO" id="GO:0031418">
    <property type="term" value="F:L-ascorbic acid binding"/>
    <property type="evidence" value="ECO:0007669"/>
    <property type="project" value="UniProtKB-KW"/>
</dbReference>
<evidence type="ECO:0000313" key="9">
    <source>
        <dbReference type="Proteomes" id="UP000256478"/>
    </source>
</evidence>
<keyword evidence="2" id="KW-0479">Metal-binding</keyword>
<dbReference type="InterPro" id="IPR006620">
    <property type="entry name" value="Pro_4_hyd_alph"/>
</dbReference>
<proteinExistence type="predicted"/>
<dbReference type="PANTHER" id="PTHR10869">
    <property type="entry name" value="PROLYL 4-HYDROXYLASE ALPHA SUBUNIT"/>
    <property type="match status" value="1"/>
</dbReference>
<keyword evidence="6" id="KW-0408">Iron</keyword>
<sequence>MQLLECLEEKQAGYLRKQTVLAIAERDEQFALAWFVHMLRSPTLFEEQVLAIAYALNWQVISPEQLASLFGDNASDSVDQKSVDDVLIANSVPTESIDHNTLYRTLGYVSAIVNWQGETSCHGDAATTALSKLPESLFNNVRQQVAPQLKDVTLFGAQGAGSKDESIRNNSNFYTPLPNVSLELAIMERLTANMVGTDIRYAEPPVILRYLPGQYYHWHYDHIYPHNDNIQQQLTQFGQRVTTGILNMNENFAGGQTEFKVPQLSLSPKTGQIIAFSNIDDNGERALNSIHRGAPVKSGEKWVMTLWFRDKPFWLRNCLLGG</sequence>
<evidence type="ECO:0000256" key="5">
    <source>
        <dbReference type="ARBA" id="ARBA00023002"/>
    </source>
</evidence>
<accession>A0A3E0TMT4</accession>
<dbReference type="InterPro" id="IPR045054">
    <property type="entry name" value="P4HA-like"/>
</dbReference>
<comment type="caution">
    <text evidence="8">The sequence shown here is derived from an EMBL/GenBank/DDBJ whole genome shotgun (WGS) entry which is preliminary data.</text>
</comment>
<dbReference type="InterPro" id="IPR005123">
    <property type="entry name" value="Oxoglu/Fe-dep_dioxygenase_dom"/>
</dbReference>
<dbReference type="OrthoDB" id="269774at2"/>
<evidence type="ECO:0000256" key="6">
    <source>
        <dbReference type="ARBA" id="ARBA00023004"/>
    </source>
</evidence>
<dbReference type="AlphaFoldDB" id="A0A3E0TMT4"/>
<evidence type="ECO:0000259" key="7">
    <source>
        <dbReference type="PROSITE" id="PS51471"/>
    </source>
</evidence>
<evidence type="ECO:0000256" key="1">
    <source>
        <dbReference type="ARBA" id="ARBA00001961"/>
    </source>
</evidence>
<keyword evidence="3" id="KW-0847">Vitamin C</keyword>
<evidence type="ECO:0000256" key="3">
    <source>
        <dbReference type="ARBA" id="ARBA00022896"/>
    </source>
</evidence>
<dbReference type="EMBL" id="QUOU01000001">
    <property type="protein sequence ID" value="REL25345.1"/>
    <property type="molecule type" value="Genomic_DNA"/>
</dbReference>
<dbReference type="RefSeq" id="WP_116006506.1">
    <property type="nucleotide sequence ID" value="NZ_QUOU01000001.1"/>
</dbReference>
<evidence type="ECO:0000313" key="8">
    <source>
        <dbReference type="EMBL" id="REL25345.1"/>
    </source>
</evidence>
<dbReference type="GO" id="GO:0005506">
    <property type="term" value="F:iron ion binding"/>
    <property type="evidence" value="ECO:0007669"/>
    <property type="project" value="InterPro"/>
</dbReference>
<dbReference type="PROSITE" id="PS51471">
    <property type="entry name" value="FE2OG_OXY"/>
    <property type="match status" value="1"/>
</dbReference>
<organism evidence="8 9">
    <name type="scientific">Thalassotalea euphylliae</name>
    <dbReference type="NCBI Taxonomy" id="1655234"/>
    <lineage>
        <taxon>Bacteria</taxon>
        <taxon>Pseudomonadati</taxon>
        <taxon>Pseudomonadota</taxon>
        <taxon>Gammaproteobacteria</taxon>
        <taxon>Alteromonadales</taxon>
        <taxon>Colwelliaceae</taxon>
        <taxon>Thalassotalea</taxon>
    </lineage>
</organism>
<reference evidence="8 9" key="1">
    <citation type="submission" date="2018-08" db="EMBL/GenBank/DDBJ databases">
        <title>Thalassotalea euphylliae genome.</title>
        <authorList>
            <person name="Summers S."/>
            <person name="Rice S.A."/>
            <person name="Freckelton M.L."/>
            <person name="Nedved B.T."/>
            <person name="Hadfield M.G."/>
        </authorList>
    </citation>
    <scope>NUCLEOTIDE SEQUENCE [LARGE SCALE GENOMIC DNA]</scope>
    <source>
        <strain evidence="8 9">H1</strain>
    </source>
</reference>
<comment type="cofactor">
    <cofactor evidence="1">
        <name>L-ascorbate</name>
        <dbReference type="ChEBI" id="CHEBI:38290"/>
    </cofactor>
</comment>
<dbReference type="GO" id="GO:0016705">
    <property type="term" value="F:oxidoreductase activity, acting on paired donors, with incorporation or reduction of molecular oxygen"/>
    <property type="evidence" value="ECO:0007669"/>
    <property type="project" value="InterPro"/>
</dbReference>
<name>A0A3E0TMT4_9GAMM</name>
<dbReference type="SMART" id="SM00702">
    <property type="entry name" value="P4Hc"/>
    <property type="match status" value="1"/>
</dbReference>
<keyword evidence="4" id="KW-0223">Dioxygenase</keyword>
<keyword evidence="5" id="KW-0560">Oxidoreductase</keyword>
<protein>
    <recommendedName>
        <fullName evidence="7">Fe2OG dioxygenase domain-containing protein</fullName>
    </recommendedName>
</protein>
<dbReference type="Pfam" id="PF13640">
    <property type="entry name" value="2OG-FeII_Oxy_3"/>
    <property type="match status" value="1"/>
</dbReference>
<dbReference type="Proteomes" id="UP000256478">
    <property type="component" value="Unassembled WGS sequence"/>
</dbReference>
<feature type="domain" description="Fe2OG dioxygenase" evidence="7">
    <location>
        <begin position="201"/>
        <end position="310"/>
    </location>
</feature>